<dbReference type="Gene3D" id="3.80.10.10">
    <property type="entry name" value="Ribonuclease Inhibitor"/>
    <property type="match status" value="4"/>
</dbReference>
<feature type="compositionally biased region" description="Polar residues" evidence="13">
    <location>
        <begin position="437"/>
        <end position="451"/>
    </location>
</feature>
<dbReference type="InterPro" id="IPR003591">
    <property type="entry name" value="Leu-rich_rpt_typical-subtyp"/>
</dbReference>
<dbReference type="RefSeq" id="XP_018983243.1">
    <property type="nucleotide sequence ID" value="XM_019129823.1"/>
</dbReference>
<feature type="compositionally biased region" description="Polar residues" evidence="13">
    <location>
        <begin position="1004"/>
        <end position="1018"/>
    </location>
</feature>
<dbReference type="GO" id="GO:0007188">
    <property type="term" value="P:adenylate cyclase-modulating G protein-coupled receptor signaling pathway"/>
    <property type="evidence" value="ECO:0007669"/>
    <property type="project" value="EnsemblFungi"/>
</dbReference>
<evidence type="ECO:0000259" key="14">
    <source>
        <dbReference type="PROSITE" id="PS50125"/>
    </source>
</evidence>
<keyword evidence="9" id="KW-0115">cAMP biosynthesis</keyword>
<feature type="compositionally biased region" description="Low complexity" evidence="13">
    <location>
        <begin position="417"/>
        <end position="436"/>
    </location>
</feature>
<gene>
    <name evidence="17" type="ORF">BABINDRAFT_163286</name>
</gene>
<dbReference type="SMART" id="SM00364">
    <property type="entry name" value="LRR_BAC"/>
    <property type="match status" value="10"/>
</dbReference>
<dbReference type="Gene3D" id="3.30.70.1230">
    <property type="entry name" value="Nucleotide cyclase"/>
    <property type="match status" value="1"/>
</dbReference>
<dbReference type="OrthoDB" id="2021138at2759"/>
<dbReference type="SMART" id="SM00314">
    <property type="entry name" value="RA"/>
    <property type="match status" value="1"/>
</dbReference>
<evidence type="ECO:0000256" key="10">
    <source>
        <dbReference type="ARBA" id="ARBA00023239"/>
    </source>
</evidence>
<organism evidence="17 18">
    <name type="scientific">Babjeviella inositovora NRRL Y-12698</name>
    <dbReference type="NCBI Taxonomy" id="984486"/>
    <lineage>
        <taxon>Eukaryota</taxon>
        <taxon>Fungi</taxon>
        <taxon>Dikarya</taxon>
        <taxon>Ascomycota</taxon>
        <taxon>Saccharomycotina</taxon>
        <taxon>Pichiomycetes</taxon>
        <taxon>Serinales incertae sedis</taxon>
        <taxon>Babjeviella</taxon>
    </lineage>
</organism>
<keyword evidence="7" id="KW-0677">Repeat</keyword>
<feature type="region of interest" description="Disordered" evidence="13">
    <location>
        <begin position="1"/>
        <end position="26"/>
    </location>
</feature>
<dbReference type="Pfam" id="PF08509">
    <property type="entry name" value="Ad_cyc_g-alpha"/>
    <property type="match status" value="1"/>
</dbReference>
<keyword evidence="10" id="KW-0456">Lyase</keyword>
<evidence type="ECO:0000256" key="12">
    <source>
        <dbReference type="ARBA" id="ARBA00032637"/>
    </source>
</evidence>
<dbReference type="SUPFAM" id="SSF52047">
    <property type="entry name" value="RNI-like"/>
    <property type="match status" value="1"/>
</dbReference>
<dbReference type="Gene3D" id="3.60.40.10">
    <property type="entry name" value="PPM-type phosphatase domain"/>
    <property type="match status" value="1"/>
</dbReference>
<dbReference type="EMBL" id="KV454438">
    <property type="protein sequence ID" value="ODQ77915.1"/>
    <property type="molecule type" value="Genomic_DNA"/>
</dbReference>
<evidence type="ECO:0000256" key="11">
    <source>
        <dbReference type="ARBA" id="ARBA00032597"/>
    </source>
</evidence>
<feature type="region of interest" description="Disordered" evidence="13">
    <location>
        <begin position="329"/>
        <end position="357"/>
    </location>
</feature>
<keyword evidence="18" id="KW-1185">Reference proteome</keyword>
<dbReference type="PROSITE" id="PS50125">
    <property type="entry name" value="GUANYLATE_CYCLASE_2"/>
    <property type="match status" value="1"/>
</dbReference>
<evidence type="ECO:0000259" key="15">
    <source>
        <dbReference type="PROSITE" id="PS50200"/>
    </source>
</evidence>
<dbReference type="PANTHER" id="PTHR48051:SF54">
    <property type="entry name" value="LEUCINE-RICH REPEAT-CONTAINING PROTEIN"/>
    <property type="match status" value="1"/>
</dbReference>
<evidence type="ECO:0000313" key="17">
    <source>
        <dbReference type="EMBL" id="ODQ77915.1"/>
    </source>
</evidence>
<evidence type="ECO:0000256" key="8">
    <source>
        <dbReference type="ARBA" id="ARBA00022842"/>
    </source>
</evidence>
<dbReference type="Pfam" id="PF21187">
    <property type="entry name" value="CYAA_C"/>
    <property type="match status" value="1"/>
</dbReference>
<dbReference type="InterPro" id="IPR048580">
    <property type="entry name" value="CYAA_C"/>
</dbReference>
<feature type="region of interest" description="Disordered" evidence="13">
    <location>
        <begin position="385"/>
        <end position="451"/>
    </location>
</feature>
<dbReference type="GO" id="GO:0046579">
    <property type="term" value="P:positive regulation of Ras protein signal transduction"/>
    <property type="evidence" value="ECO:0007669"/>
    <property type="project" value="EnsemblFungi"/>
</dbReference>
<feature type="region of interest" description="Disordered" evidence="13">
    <location>
        <begin position="976"/>
        <end position="1018"/>
    </location>
</feature>
<dbReference type="PROSITE" id="PS51450">
    <property type="entry name" value="LRR"/>
    <property type="match status" value="6"/>
</dbReference>
<keyword evidence="5" id="KW-0433">Leucine-rich repeat</keyword>
<dbReference type="GO" id="GO:0005886">
    <property type="term" value="C:plasma membrane"/>
    <property type="evidence" value="ECO:0007669"/>
    <property type="project" value="EnsemblFungi"/>
</dbReference>
<feature type="domain" description="Ras-associating" evidence="15">
    <location>
        <begin position="466"/>
        <end position="556"/>
    </location>
</feature>
<dbReference type="GeneID" id="30147676"/>
<dbReference type="SUPFAM" id="SSF55073">
    <property type="entry name" value="Nucleotide cyclase"/>
    <property type="match status" value="1"/>
</dbReference>
<evidence type="ECO:0000256" key="6">
    <source>
        <dbReference type="ARBA" id="ARBA00022723"/>
    </source>
</evidence>
<evidence type="ECO:0000259" key="16">
    <source>
        <dbReference type="PROSITE" id="PS51746"/>
    </source>
</evidence>
<dbReference type="GO" id="GO:0005789">
    <property type="term" value="C:endoplasmic reticulum membrane"/>
    <property type="evidence" value="ECO:0007669"/>
    <property type="project" value="EnsemblFungi"/>
</dbReference>
<accession>A0A1E3QJP2</accession>
<feature type="region of interest" description="Disordered" evidence="13">
    <location>
        <begin position="219"/>
        <end position="243"/>
    </location>
</feature>
<dbReference type="FunFam" id="3.80.10.10:FF:000220">
    <property type="entry name" value="Adenylate cyclase AcyA"/>
    <property type="match status" value="1"/>
</dbReference>
<evidence type="ECO:0000256" key="4">
    <source>
        <dbReference type="ARBA" id="ARBA00021420"/>
    </source>
</evidence>
<evidence type="ECO:0000256" key="9">
    <source>
        <dbReference type="ARBA" id="ARBA00022998"/>
    </source>
</evidence>
<dbReference type="InterPro" id="IPR055071">
    <property type="entry name" value="RA_PHLPP-like"/>
</dbReference>
<dbReference type="GO" id="GO:0005739">
    <property type="term" value="C:mitochondrion"/>
    <property type="evidence" value="ECO:0007669"/>
    <property type="project" value="EnsemblFungi"/>
</dbReference>
<comment type="similarity">
    <text evidence="2">Belongs to the adenylyl cyclase class-3 family.</text>
</comment>
<feature type="region of interest" description="Disordered" evidence="13">
    <location>
        <begin position="139"/>
        <end position="164"/>
    </location>
</feature>
<dbReference type="GO" id="GO:0000287">
    <property type="term" value="F:magnesium ion binding"/>
    <property type="evidence" value="ECO:0007669"/>
    <property type="project" value="InterPro"/>
</dbReference>
<dbReference type="Pfam" id="PF23010">
    <property type="entry name" value="RA_3"/>
    <property type="match status" value="1"/>
</dbReference>
<evidence type="ECO:0000313" key="18">
    <source>
        <dbReference type="Proteomes" id="UP000094336"/>
    </source>
</evidence>
<dbReference type="GO" id="GO:0007265">
    <property type="term" value="P:Ras protein signal transduction"/>
    <property type="evidence" value="ECO:0007669"/>
    <property type="project" value="EnsemblFungi"/>
</dbReference>
<dbReference type="CDD" id="cd07302">
    <property type="entry name" value="CHD"/>
    <property type="match status" value="1"/>
</dbReference>
<feature type="compositionally biased region" description="Polar residues" evidence="13">
    <location>
        <begin position="230"/>
        <end position="243"/>
    </location>
</feature>
<reference evidence="18" key="1">
    <citation type="submission" date="2016-05" db="EMBL/GenBank/DDBJ databases">
        <title>Comparative genomics of biotechnologically important yeasts.</title>
        <authorList>
            <consortium name="DOE Joint Genome Institute"/>
            <person name="Riley R."/>
            <person name="Haridas S."/>
            <person name="Wolfe K.H."/>
            <person name="Lopes M.R."/>
            <person name="Hittinger C.T."/>
            <person name="Goker M."/>
            <person name="Salamov A."/>
            <person name="Wisecaver J."/>
            <person name="Long T.M."/>
            <person name="Aerts A.L."/>
            <person name="Barry K."/>
            <person name="Choi C."/>
            <person name="Clum A."/>
            <person name="Coughlan A.Y."/>
            <person name="Deshpande S."/>
            <person name="Douglass A.P."/>
            <person name="Hanson S.J."/>
            <person name="Klenk H.-P."/>
            <person name="Labutti K."/>
            <person name="Lapidus A."/>
            <person name="Lindquist E."/>
            <person name="Lipzen A."/>
            <person name="Meier-Kolthoff J.P."/>
            <person name="Ohm R.A."/>
            <person name="Otillar R.P."/>
            <person name="Pangilinan J."/>
            <person name="Peng Y."/>
            <person name="Rokas A."/>
            <person name="Rosa C.A."/>
            <person name="Scheuner C."/>
            <person name="Sibirny A.A."/>
            <person name="Slot J.C."/>
            <person name="Stielow J.B."/>
            <person name="Sun H."/>
            <person name="Kurtzman C.P."/>
            <person name="Blackwell M."/>
            <person name="Grigoriev I.V."/>
            <person name="Jeffries T.W."/>
        </authorList>
    </citation>
    <scope>NUCLEOTIDE SEQUENCE [LARGE SCALE GENOMIC DNA]</scope>
    <source>
        <strain evidence="18">NRRL Y-12698</strain>
    </source>
</reference>
<dbReference type="InterPro" id="IPR029787">
    <property type="entry name" value="Nucleotide_cyclase"/>
</dbReference>
<dbReference type="InterPro" id="IPR032675">
    <property type="entry name" value="LRR_dom_sf"/>
</dbReference>
<evidence type="ECO:0000256" key="1">
    <source>
        <dbReference type="ARBA" id="ARBA00001593"/>
    </source>
</evidence>
<keyword evidence="6" id="KW-0479">Metal-binding</keyword>
<dbReference type="InterPro" id="IPR050216">
    <property type="entry name" value="LRR_domain-containing"/>
</dbReference>
<dbReference type="GO" id="GO:0004016">
    <property type="term" value="F:adenylate cyclase activity"/>
    <property type="evidence" value="ECO:0007669"/>
    <property type="project" value="UniProtKB-EC"/>
</dbReference>
<evidence type="ECO:0000256" key="2">
    <source>
        <dbReference type="ARBA" id="ARBA00005381"/>
    </source>
</evidence>
<dbReference type="Pfam" id="PF00211">
    <property type="entry name" value="Guanylate_cyc"/>
    <property type="match status" value="1"/>
</dbReference>
<evidence type="ECO:0000256" key="13">
    <source>
        <dbReference type="SAM" id="MobiDB-lite"/>
    </source>
</evidence>
<feature type="compositionally biased region" description="Basic and acidic residues" evidence="13">
    <location>
        <begin position="329"/>
        <end position="341"/>
    </location>
</feature>
<dbReference type="InterPro" id="IPR001611">
    <property type="entry name" value="Leu-rich_rpt"/>
</dbReference>
<comment type="catalytic activity">
    <reaction evidence="1">
        <text>ATP = 3',5'-cyclic AMP + diphosphate</text>
        <dbReference type="Rhea" id="RHEA:15389"/>
        <dbReference type="ChEBI" id="CHEBI:30616"/>
        <dbReference type="ChEBI" id="CHEBI:33019"/>
        <dbReference type="ChEBI" id="CHEBI:58165"/>
        <dbReference type="EC" id="4.6.1.1"/>
    </reaction>
</comment>
<dbReference type="Pfam" id="PF13855">
    <property type="entry name" value="LRR_8"/>
    <property type="match status" value="4"/>
</dbReference>
<feature type="compositionally biased region" description="Polar residues" evidence="13">
    <location>
        <begin position="386"/>
        <end position="401"/>
    </location>
</feature>
<dbReference type="InterPro" id="IPR001932">
    <property type="entry name" value="PPM-type_phosphatase-like_dom"/>
</dbReference>
<name>A0A1E3QJP2_9ASCO</name>
<dbReference type="PRINTS" id="PR00019">
    <property type="entry name" value="LEURICHRPT"/>
</dbReference>
<feature type="domain" description="PPM-type phosphatase" evidence="16">
    <location>
        <begin position="1224"/>
        <end position="1500"/>
    </location>
</feature>
<proteinExistence type="inferred from homology"/>
<dbReference type="SMART" id="SM00332">
    <property type="entry name" value="PP2Cc"/>
    <property type="match status" value="1"/>
</dbReference>
<evidence type="ECO:0000256" key="3">
    <source>
        <dbReference type="ARBA" id="ARBA00012201"/>
    </source>
</evidence>
<feature type="compositionally biased region" description="Polar residues" evidence="13">
    <location>
        <begin position="143"/>
        <end position="163"/>
    </location>
</feature>
<dbReference type="PROSITE" id="PS51746">
    <property type="entry name" value="PPM_2"/>
    <property type="match status" value="1"/>
</dbReference>
<dbReference type="EC" id="4.6.1.1" evidence="3"/>
<dbReference type="SUPFAM" id="SSF52058">
    <property type="entry name" value="L domain-like"/>
    <property type="match status" value="1"/>
</dbReference>
<dbReference type="CDD" id="cd00143">
    <property type="entry name" value="PP2Cc"/>
    <property type="match status" value="1"/>
</dbReference>
<dbReference type="GO" id="GO:0006171">
    <property type="term" value="P:cAMP biosynthetic process"/>
    <property type="evidence" value="ECO:0007669"/>
    <property type="project" value="UniProtKB-KW"/>
</dbReference>
<evidence type="ECO:0000256" key="5">
    <source>
        <dbReference type="ARBA" id="ARBA00022614"/>
    </source>
</evidence>
<dbReference type="PROSITE" id="PS50200">
    <property type="entry name" value="RA"/>
    <property type="match status" value="1"/>
</dbReference>
<feature type="domain" description="Guanylate cyclase" evidence="14">
    <location>
        <begin position="1554"/>
        <end position="1691"/>
    </location>
</feature>
<protein>
    <recommendedName>
        <fullName evidence="4">Adenylate cyclase</fullName>
        <ecNumber evidence="3">4.6.1.1</ecNumber>
    </recommendedName>
    <alternativeName>
        <fullName evidence="11">ATP pyrophosphate-lyase</fullName>
    </alternativeName>
    <alternativeName>
        <fullName evidence="12">Adenylyl cyclase</fullName>
    </alternativeName>
</protein>
<sequence>MSNRPTSSIVEQLTSPNTSPPSRITNEDNIATVTVDFSGYQNAENSVVPHFNDKYTEQPTTPVFGSFPQGRQASVIASPTTTTATSPDPVRMSNLGGVPDNYRGFHAKPHITDTFQKLPPKKRSSILSKFLYARKDSEAGPIENTSSNTGINDPNQLKPSAVSSIAKRLSKARHLSLAEVLSHSMDGAKGPRHASIGPLNVNRAQLQGFLQPAALEKARPELSHKPKSLPLSTREGTPTLTDTGSLHVFQLDTNLSEMAGIVGPPGSIPRAPSSDFNHLRSEDNTAAFRVSARHGSKVEELVVAEPQSSATLLASGWLAPESWDVKAGLDGDKSPAIRKDSATSTGSSDSQTLQFDSRRHGSFSSALGPYLDAPVQVVFGNRRAITPTSPTTVNGGPSMTMSPMDLPFNQLRKNSDVPSLGSESGPGSRRGGSVSSATPSQSITKKIPTASTGHVATSTKKLSQVGNYIIRVFREDNTFATLLCSFDTCEAELLAMAGRKFFIPDISNYLIGLRIGRLTKVLDPNSRPVTIQSQLLLLSGYSERDNLRIIGREDLSFLYKFVLVKNELRKLTDEEHDVIRRDPLYVNLRNMNLKTIPIVLYDHAFELESLDVSNNASMTIPLDFLQTCDKLKSVSFVNNRAATFPTNLLEIRTLARLDLERNFIREVPERIHLLSSLTTLELKCNRLSALPDSIAQLKNLKTLNLSSNNFSVFPEPITKLPKLLQLDLSYNSLTHLPDSIAGLTKLEKLDLSTNSLSHGLPLAFKSLVSLQSLNIKYNKLSNIDVLGSLPKLEVLYSTKNKVSQFSDRMDKLRMFHLDRNPITDLQFENVLPSLAVLNLSGAKITSLPVEFIAKIPNIEKLVLDKNHLVSMPSEIGRLSKLVYLSCYANNLESIPAEIGGLTSLQYLDLHSNNLQALPESIWQLSSLYILNLSSNSLDSFPRPTPVMGRAHSAVSLAQMKASFSDLSARRLSDWSQSSTLAGPNSSRRNSAAAPLTALSKKKGSISSASDERSSWTNDQQQTLAESLLVLKMGDNNLSDEIFESVSLLTELKTLDLSYNELIEIPNGALRRMSKLTNLYLSGNELASLPADDFEYLKALKTLHLNGNKLHALPAELGKIKHLQVLDVGSNHLKYNISNWPYDWNWHWNLDLKYLNFSGNKRLEIRQSHLNSRYGESNENLDDFTVLKKLRILGLVDVTVTTPLVPDESYDLRVRTTATEFGNIGYGIADTLGSRDNVSTRDLLIERFRGNDDEILVAIYDGKNDSPKSGHKIAKLIQETFSTILADELGKVKSTETIPDGIRRAFLRTNKEINTLVMLRSEDGFVNSVLAHQSSTSTVIDEKDVFTGCCMTVAFIKDKKLYTANIGDTMALLARGNGEYVTLAVKHDPTKRHEFERIRAGGGYVSSNGMVDGVVDVSRAIGFVDLLPHIHAGPDISEVDITYTDESIIIATKSLWDHIAYEVAVDIIRREKDAMLAAQKLRDYAISYGSNEKITVIVISLGKQKTKSSLSAISSTFNEEELLMTKKRRDRSVFPEDSTLRRLEEEIPPPMGELALVFTDIKNSTTLWDTVPIAMRSAIKIHNKVMRRQLRIVGGYEVKTEGDAFMVSFPTPSSALLWCLNVQLQLLREDWPAEILSSSEGHEVTDAEGNVIYRGISVRMGAHWGSPVCERDIITRRMDYFGPMVNRASRVSATADGGQITLSTDFFNEWKKIYAAHKKLEKEHLSYGEAYGDDAFGELLDREAAAIETIGYKFEELGEKKLKGLETPEFIHMIYPEKLIGRFSFNDDDLQQSVIQRNMEGFFNPEFTNSLRSTSLRLEAISASIHDPSQEYKKQSTFSSYTNEVIKKRMPGIDTITFLNHVITRIENSVALLQLRQSVNQAMHGTGLLQAPNSSSDVFDLVDQLGAILQLANKANVLPVPIGNQRDKKVDELDES</sequence>
<dbReference type="InterPro" id="IPR001054">
    <property type="entry name" value="A/G_cyclase"/>
</dbReference>
<dbReference type="InterPro" id="IPR000159">
    <property type="entry name" value="RA_dom"/>
</dbReference>
<dbReference type="InterPro" id="IPR013716">
    <property type="entry name" value="Adenylate_cyclase_G-a-bd"/>
</dbReference>
<dbReference type="SUPFAM" id="SSF81606">
    <property type="entry name" value="PP2C-like"/>
    <property type="match status" value="1"/>
</dbReference>
<dbReference type="PANTHER" id="PTHR48051">
    <property type="match status" value="1"/>
</dbReference>
<dbReference type="InterPro" id="IPR036457">
    <property type="entry name" value="PPM-type-like_dom_sf"/>
</dbReference>
<dbReference type="SMART" id="SM00369">
    <property type="entry name" value="LRR_TYP"/>
    <property type="match status" value="13"/>
</dbReference>
<evidence type="ECO:0000256" key="7">
    <source>
        <dbReference type="ARBA" id="ARBA00022737"/>
    </source>
</evidence>
<dbReference type="STRING" id="984486.A0A1E3QJP2"/>
<dbReference type="CDD" id="cd17214">
    <property type="entry name" value="RA_CYR1_like"/>
    <property type="match status" value="1"/>
</dbReference>
<dbReference type="SMART" id="SM00044">
    <property type="entry name" value="CYCc"/>
    <property type="match status" value="1"/>
</dbReference>
<dbReference type="Pfam" id="PF00481">
    <property type="entry name" value="PP2C"/>
    <property type="match status" value="1"/>
</dbReference>
<feature type="compositionally biased region" description="Polar residues" evidence="13">
    <location>
        <begin position="342"/>
        <end position="355"/>
    </location>
</feature>
<dbReference type="Proteomes" id="UP000094336">
    <property type="component" value="Unassembled WGS sequence"/>
</dbReference>
<feature type="compositionally biased region" description="Polar residues" evidence="13">
    <location>
        <begin position="976"/>
        <end position="989"/>
    </location>
</feature>
<keyword evidence="8" id="KW-0460">Magnesium</keyword>